<keyword evidence="6 10" id="KW-0418">Kinase</keyword>
<dbReference type="Pfam" id="PF02518">
    <property type="entry name" value="HATPase_c"/>
    <property type="match status" value="1"/>
</dbReference>
<keyword evidence="11" id="KW-1185">Reference proteome</keyword>
<dbReference type="Gene3D" id="1.10.287.130">
    <property type="match status" value="1"/>
</dbReference>
<dbReference type="EMBL" id="RXOL01000001">
    <property type="protein sequence ID" value="RVQ69164.1"/>
    <property type="molecule type" value="Genomic_DNA"/>
</dbReference>
<evidence type="ECO:0000256" key="6">
    <source>
        <dbReference type="ARBA" id="ARBA00022777"/>
    </source>
</evidence>
<keyword evidence="8" id="KW-0902">Two-component regulatory system</keyword>
<dbReference type="OrthoDB" id="9789238at2"/>
<dbReference type="Gene3D" id="3.30.450.20">
    <property type="entry name" value="PAS domain"/>
    <property type="match status" value="1"/>
</dbReference>
<evidence type="ECO:0000256" key="5">
    <source>
        <dbReference type="ARBA" id="ARBA00022741"/>
    </source>
</evidence>
<dbReference type="SMART" id="SM00387">
    <property type="entry name" value="HATPase_c"/>
    <property type="match status" value="1"/>
</dbReference>
<dbReference type="RefSeq" id="WP_127611353.1">
    <property type="nucleotide sequence ID" value="NZ_RXOL01000001.1"/>
</dbReference>
<reference evidence="10 11" key="1">
    <citation type="submission" date="2018-12" db="EMBL/GenBank/DDBJ databases">
        <title>Croceicoccus ponticola sp. nov., a lipolytic bacterium isolated from seawater.</title>
        <authorList>
            <person name="Yoon J.-H."/>
        </authorList>
    </citation>
    <scope>NUCLEOTIDE SEQUENCE [LARGE SCALE GENOMIC DNA]</scope>
    <source>
        <strain evidence="10 11">GM-16</strain>
    </source>
</reference>
<keyword evidence="3" id="KW-0597">Phosphoprotein</keyword>
<dbReference type="Pfam" id="PF00512">
    <property type="entry name" value="HisKA"/>
    <property type="match status" value="1"/>
</dbReference>
<dbReference type="InterPro" id="IPR003661">
    <property type="entry name" value="HisK_dim/P_dom"/>
</dbReference>
<name>A0A437H0I7_9SPHN</name>
<keyword evidence="7" id="KW-0067">ATP-binding</keyword>
<dbReference type="GO" id="GO:0000155">
    <property type="term" value="F:phosphorelay sensor kinase activity"/>
    <property type="evidence" value="ECO:0007669"/>
    <property type="project" value="InterPro"/>
</dbReference>
<dbReference type="PRINTS" id="PR00344">
    <property type="entry name" value="BCTRLSENSOR"/>
</dbReference>
<dbReference type="PANTHER" id="PTHR43065:SF10">
    <property type="entry name" value="PEROXIDE STRESS-ACTIVATED HISTIDINE KINASE MAK3"/>
    <property type="match status" value="1"/>
</dbReference>
<dbReference type="InterPro" id="IPR004358">
    <property type="entry name" value="Sig_transdc_His_kin-like_C"/>
</dbReference>
<dbReference type="InterPro" id="IPR036890">
    <property type="entry name" value="HATPase_C_sf"/>
</dbReference>
<dbReference type="SUPFAM" id="SSF55874">
    <property type="entry name" value="ATPase domain of HSP90 chaperone/DNA topoisomerase II/histidine kinase"/>
    <property type="match status" value="1"/>
</dbReference>
<dbReference type="Proteomes" id="UP000283003">
    <property type="component" value="Unassembled WGS sequence"/>
</dbReference>
<sequence>MSFLRQAVDLPDSDRLIASLPQAVVLLRPGLKIASVNAAAEQLLGQGARRLTGKALSAVIEFAETRIIDMMADSEVQISARDIAAKIGKTDAARLNLAIAPVAGYPGWQVLTLNAPTELEALDGVSDAERENSVLRAPEILAHEIKNPLAGIRGAAQLIARKLRAKDRPLAILIAEEVDRIAHLIDQMQSLSSRTREPAVPVNLHVAVRRARAVIEASGIEGVVLVEEFDPSLPEVMANSDALMQVLINLMTNAVEACRNADRPTVRLRTRFASGIALHGHGRQSPLRLPIEIMVSDNGPGIDPLVRDHLYEPFVTSKKSGQGLGLALVRKLLRDMDGRISHDRDKFAGQTNFRIHLPVADTGARTLPDVGTDDRGVIS</sequence>
<dbReference type="InterPro" id="IPR036097">
    <property type="entry name" value="HisK_dim/P_sf"/>
</dbReference>
<dbReference type="PANTHER" id="PTHR43065">
    <property type="entry name" value="SENSOR HISTIDINE KINASE"/>
    <property type="match status" value="1"/>
</dbReference>
<dbReference type="CDD" id="cd00082">
    <property type="entry name" value="HisKA"/>
    <property type="match status" value="1"/>
</dbReference>
<proteinExistence type="predicted"/>
<evidence type="ECO:0000313" key="11">
    <source>
        <dbReference type="Proteomes" id="UP000283003"/>
    </source>
</evidence>
<keyword evidence="4" id="KW-0808">Transferase</keyword>
<evidence type="ECO:0000259" key="9">
    <source>
        <dbReference type="PROSITE" id="PS50109"/>
    </source>
</evidence>
<protein>
    <recommendedName>
        <fullName evidence="2">histidine kinase</fullName>
        <ecNumber evidence="2">2.7.13.3</ecNumber>
    </recommendedName>
</protein>
<dbReference type="InterPro" id="IPR003594">
    <property type="entry name" value="HATPase_dom"/>
</dbReference>
<dbReference type="InterPro" id="IPR005467">
    <property type="entry name" value="His_kinase_dom"/>
</dbReference>
<gene>
    <name evidence="10" type="ORF">EKN06_02890</name>
</gene>
<feature type="domain" description="Histidine kinase" evidence="9">
    <location>
        <begin position="140"/>
        <end position="361"/>
    </location>
</feature>
<dbReference type="SMART" id="SM00388">
    <property type="entry name" value="HisKA"/>
    <property type="match status" value="1"/>
</dbReference>
<evidence type="ECO:0000313" key="10">
    <source>
        <dbReference type="EMBL" id="RVQ69164.1"/>
    </source>
</evidence>
<dbReference type="GO" id="GO:0005524">
    <property type="term" value="F:ATP binding"/>
    <property type="evidence" value="ECO:0007669"/>
    <property type="project" value="UniProtKB-KW"/>
</dbReference>
<evidence type="ECO:0000256" key="8">
    <source>
        <dbReference type="ARBA" id="ARBA00023012"/>
    </source>
</evidence>
<dbReference type="AlphaFoldDB" id="A0A437H0I7"/>
<accession>A0A437H0I7</accession>
<dbReference type="PROSITE" id="PS50109">
    <property type="entry name" value="HIS_KIN"/>
    <property type="match status" value="1"/>
</dbReference>
<dbReference type="EC" id="2.7.13.3" evidence="2"/>
<comment type="caution">
    <text evidence="10">The sequence shown here is derived from an EMBL/GenBank/DDBJ whole genome shotgun (WGS) entry which is preliminary data.</text>
</comment>
<evidence type="ECO:0000256" key="3">
    <source>
        <dbReference type="ARBA" id="ARBA00022553"/>
    </source>
</evidence>
<dbReference type="SUPFAM" id="SSF47384">
    <property type="entry name" value="Homodimeric domain of signal transducing histidine kinase"/>
    <property type="match status" value="1"/>
</dbReference>
<evidence type="ECO:0000256" key="7">
    <source>
        <dbReference type="ARBA" id="ARBA00022840"/>
    </source>
</evidence>
<comment type="catalytic activity">
    <reaction evidence="1">
        <text>ATP + protein L-histidine = ADP + protein N-phospho-L-histidine.</text>
        <dbReference type="EC" id="2.7.13.3"/>
    </reaction>
</comment>
<evidence type="ECO:0000256" key="1">
    <source>
        <dbReference type="ARBA" id="ARBA00000085"/>
    </source>
</evidence>
<evidence type="ECO:0000256" key="4">
    <source>
        <dbReference type="ARBA" id="ARBA00022679"/>
    </source>
</evidence>
<organism evidence="10 11">
    <name type="scientific">Croceicoccus ponticola</name>
    <dbReference type="NCBI Taxonomy" id="2217664"/>
    <lineage>
        <taxon>Bacteria</taxon>
        <taxon>Pseudomonadati</taxon>
        <taxon>Pseudomonadota</taxon>
        <taxon>Alphaproteobacteria</taxon>
        <taxon>Sphingomonadales</taxon>
        <taxon>Erythrobacteraceae</taxon>
        <taxon>Croceicoccus</taxon>
    </lineage>
</organism>
<keyword evidence="5" id="KW-0547">Nucleotide-binding</keyword>
<evidence type="ECO:0000256" key="2">
    <source>
        <dbReference type="ARBA" id="ARBA00012438"/>
    </source>
</evidence>
<dbReference type="Gene3D" id="3.30.565.10">
    <property type="entry name" value="Histidine kinase-like ATPase, C-terminal domain"/>
    <property type="match status" value="1"/>
</dbReference>